<dbReference type="SMART" id="SM00184">
    <property type="entry name" value="RING"/>
    <property type="match status" value="1"/>
</dbReference>
<dbReference type="PROSITE" id="PS50089">
    <property type="entry name" value="ZF_RING_2"/>
    <property type="match status" value="1"/>
</dbReference>
<dbReference type="Pfam" id="PF00097">
    <property type="entry name" value="zf-C3HC4"/>
    <property type="match status" value="1"/>
</dbReference>
<name>A0AA85FI72_9TREM</name>
<dbReference type="GO" id="GO:0008270">
    <property type="term" value="F:zinc ion binding"/>
    <property type="evidence" value="ECO:0007669"/>
    <property type="project" value="UniProtKB-KW"/>
</dbReference>
<organism evidence="6 7">
    <name type="scientific">Schistosoma rodhaini</name>
    <dbReference type="NCBI Taxonomy" id="6188"/>
    <lineage>
        <taxon>Eukaryota</taxon>
        <taxon>Metazoa</taxon>
        <taxon>Spiralia</taxon>
        <taxon>Lophotrochozoa</taxon>
        <taxon>Platyhelminthes</taxon>
        <taxon>Trematoda</taxon>
        <taxon>Digenea</taxon>
        <taxon>Strigeidida</taxon>
        <taxon>Schistosomatoidea</taxon>
        <taxon>Schistosomatidae</taxon>
        <taxon>Schistosoma</taxon>
    </lineage>
</organism>
<keyword evidence="1" id="KW-0479">Metal-binding</keyword>
<feature type="domain" description="RING-type" evidence="5">
    <location>
        <begin position="137"/>
        <end position="175"/>
    </location>
</feature>
<keyword evidence="3" id="KW-0862">Zinc</keyword>
<evidence type="ECO:0000256" key="3">
    <source>
        <dbReference type="ARBA" id="ARBA00022833"/>
    </source>
</evidence>
<dbReference type="InterPro" id="IPR001841">
    <property type="entry name" value="Znf_RING"/>
</dbReference>
<evidence type="ECO:0000256" key="4">
    <source>
        <dbReference type="PROSITE-ProRule" id="PRU00175"/>
    </source>
</evidence>
<evidence type="ECO:0000256" key="2">
    <source>
        <dbReference type="ARBA" id="ARBA00022771"/>
    </source>
</evidence>
<evidence type="ECO:0000313" key="7">
    <source>
        <dbReference type="WBParaSite" id="SRDH1_52150.5"/>
    </source>
</evidence>
<keyword evidence="6" id="KW-1185">Reference proteome</keyword>
<dbReference type="InterPro" id="IPR018957">
    <property type="entry name" value="Znf_C3HC4_RING-type"/>
</dbReference>
<evidence type="ECO:0000313" key="6">
    <source>
        <dbReference type="Proteomes" id="UP000050792"/>
    </source>
</evidence>
<reference evidence="7" key="2">
    <citation type="submission" date="2023-11" db="UniProtKB">
        <authorList>
            <consortium name="WormBaseParasite"/>
        </authorList>
    </citation>
    <scope>IDENTIFICATION</scope>
</reference>
<reference evidence="6" key="1">
    <citation type="submission" date="2022-06" db="EMBL/GenBank/DDBJ databases">
        <authorList>
            <person name="Berger JAMES D."/>
            <person name="Berger JAMES D."/>
        </authorList>
    </citation>
    <scope>NUCLEOTIDE SEQUENCE [LARGE SCALE GENOMIC DNA]</scope>
</reference>
<accession>A0AA85FI72</accession>
<evidence type="ECO:0000259" key="5">
    <source>
        <dbReference type="PROSITE" id="PS50089"/>
    </source>
</evidence>
<proteinExistence type="predicted"/>
<dbReference type="InterPro" id="IPR013083">
    <property type="entry name" value="Znf_RING/FYVE/PHD"/>
</dbReference>
<dbReference type="Proteomes" id="UP000050792">
    <property type="component" value="Unassembled WGS sequence"/>
</dbReference>
<protein>
    <recommendedName>
        <fullName evidence="5">RING-type domain-containing protein</fullName>
    </recommendedName>
</protein>
<dbReference type="WBParaSite" id="SRDH1_52150.5">
    <property type="protein sequence ID" value="SRDH1_52150.5"/>
    <property type="gene ID" value="SRDH1_52150"/>
</dbReference>
<sequence length="196" mass="22483">MLTGLEFCLFDTVVGFSDLSYRKICIPLSVVSLSHLGLIQYSLWNQGFYNVFFLQPSSSVSSLPLTLWYIFISDCSLKMLSIFIKTISLLSLSKTLDCYSMVCIILSLCKEFMKFSRSMICTKPYTVELQAPSNEVCNMCLESYTHIGILSCNHKFCAKCTTRWFNTFTKCPSCNPECSENSRWRNGSMDLFIQFY</sequence>
<keyword evidence="2 4" id="KW-0863">Zinc-finger</keyword>
<dbReference type="Gene3D" id="3.30.40.10">
    <property type="entry name" value="Zinc/RING finger domain, C3HC4 (zinc finger)"/>
    <property type="match status" value="1"/>
</dbReference>
<evidence type="ECO:0000256" key="1">
    <source>
        <dbReference type="ARBA" id="ARBA00022723"/>
    </source>
</evidence>
<dbReference type="SUPFAM" id="SSF57850">
    <property type="entry name" value="RING/U-box"/>
    <property type="match status" value="1"/>
</dbReference>
<dbReference type="AlphaFoldDB" id="A0AA85FI72"/>